<evidence type="ECO:0000256" key="2">
    <source>
        <dbReference type="ARBA" id="ARBA00022946"/>
    </source>
</evidence>
<dbReference type="PANTHER" id="PTHR31403:SF7">
    <property type="entry name" value="PHOSPHOLIPASE A1-IGAMMA3, CHLOROPLASTIC"/>
    <property type="match status" value="1"/>
</dbReference>
<dbReference type="SUPFAM" id="SSF53474">
    <property type="entry name" value="alpha/beta-Hydrolases"/>
    <property type="match status" value="1"/>
</dbReference>
<gene>
    <name evidence="6" type="ORF">C5469_02350</name>
</gene>
<keyword evidence="4" id="KW-0443">Lipid metabolism</keyword>
<evidence type="ECO:0000259" key="5">
    <source>
        <dbReference type="Pfam" id="PF01764"/>
    </source>
</evidence>
<evidence type="ECO:0000256" key="1">
    <source>
        <dbReference type="ARBA" id="ARBA00022801"/>
    </source>
</evidence>
<dbReference type="GO" id="GO:0004620">
    <property type="term" value="F:phospholipase activity"/>
    <property type="evidence" value="ECO:0007669"/>
    <property type="project" value="UniProtKB-ARBA"/>
</dbReference>
<keyword evidence="2" id="KW-0809">Transit peptide</keyword>
<dbReference type="AlphaFoldDB" id="A0A7X5TGD5"/>
<dbReference type="InterPro" id="IPR029058">
    <property type="entry name" value="AB_hydrolase_fold"/>
</dbReference>
<evidence type="ECO:0000256" key="3">
    <source>
        <dbReference type="ARBA" id="ARBA00022963"/>
    </source>
</evidence>
<sequence length="644" mass="73857">MSKLGPLDHIDCKNILKHWIEFQLVDEQGKPLVNMPYRLKVRGNPLMGRKGVTDGNGLLREEEMPPHPVTLYIGAQPLADEMEQRPLREIRGEEASVVKPKAEAEGHQYRYVTIGQISDGVPVIKDWNDPKDIPPPYHFPNPEPKGYQVHPLNQRYVLEVCPFRAWVLLLHHQKEYSIVNAYNQCLMSVLAYADGDVNVEGSVTHFFNRQMVDVSKLPYQVEKASATPVVYNVPFSERYTRVEFIDSQAGDNKQGDTKLFYAASKKDVIISWRGTVTLENYLTDATFQPLALSCDDDKALCSEFIHHGKVHRGFWEAFNLGGRLIVPSDKTKTKTVFRDITNLVTNKRLFICGHSLGGALALLHSAQLKEHNPCLYSYRMPRTLTRSAVEELSAIIHYRHVNEDDPIPSVPFEQDMDNRFFNYWAPAGYEWAMIKLLPPSPIFKAIKQATDSKEIYLHHGKVVHFFQANSCPEWLISARNVLFIMGVAGVTEEVLNNTTKLYLIPELNPETEKDFSLAGEQQNALFNQLSQQEKEELFVENRGADLKGRFGFSNHSSYKYAGYIDNRLRELCEPDKITVYQDSQRQFKAKMDNDKMLIPDNIYYRNLYFLDMDKQLIKSLTVSQQEEQGTLALQHYCDNKELSV</sequence>
<dbReference type="RefSeq" id="WP_166301820.1">
    <property type="nucleotide sequence ID" value="NZ_CAWPIB010000002.1"/>
</dbReference>
<dbReference type="Proteomes" id="UP000591844">
    <property type="component" value="Unassembled WGS sequence"/>
</dbReference>
<evidence type="ECO:0000313" key="7">
    <source>
        <dbReference type="Proteomes" id="UP000591844"/>
    </source>
</evidence>
<reference evidence="6 7" key="1">
    <citation type="submission" date="2018-02" db="EMBL/GenBank/DDBJ databases">
        <authorList>
            <person name="Machado R.A."/>
        </authorList>
    </citation>
    <scope>NUCLEOTIDE SEQUENCE [LARGE SCALE GENOMIC DNA]</scope>
    <source>
        <strain evidence="6 7">DSM 19724</strain>
    </source>
</reference>
<dbReference type="InterPro" id="IPR002921">
    <property type="entry name" value="Fungal_lipase-type"/>
</dbReference>
<dbReference type="Gene3D" id="3.40.50.1820">
    <property type="entry name" value="alpha/beta hydrolase"/>
    <property type="match status" value="1"/>
</dbReference>
<keyword evidence="7" id="KW-1185">Reference proteome</keyword>
<dbReference type="Pfam" id="PF01764">
    <property type="entry name" value="Lipase_3"/>
    <property type="match status" value="1"/>
</dbReference>
<evidence type="ECO:0000256" key="4">
    <source>
        <dbReference type="ARBA" id="ARBA00023098"/>
    </source>
</evidence>
<keyword evidence="1" id="KW-0378">Hydrolase</keyword>
<accession>A0A7X5TGD5</accession>
<dbReference type="PANTHER" id="PTHR31403">
    <property type="entry name" value="PHOSPHOLIPASE A1-IBETA2, CHLOROPLASTIC"/>
    <property type="match status" value="1"/>
</dbReference>
<dbReference type="EMBL" id="PUJW01000002">
    <property type="protein sequence ID" value="NHB91024.1"/>
    <property type="molecule type" value="Genomic_DNA"/>
</dbReference>
<proteinExistence type="predicted"/>
<organism evidence="6 7">
    <name type="scientific">Photorhabdus cinerea</name>
    <dbReference type="NCBI Taxonomy" id="471575"/>
    <lineage>
        <taxon>Bacteria</taxon>
        <taxon>Pseudomonadati</taxon>
        <taxon>Pseudomonadota</taxon>
        <taxon>Gammaproteobacteria</taxon>
        <taxon>Enterobacterales</taxon>
        <taxon>Morganellaceae</taxon>
        <taxon>Photorhabdus</taxon>
    </lineage>
</organism>
<keyword evidence="3" id="KW-0442">Lipid degradation</keyword>
<protein>
    <submittedName>
        <fullName evidence="6">Lipase</fullName>
    </submittedName>
</protein>
<feature type="domain" description="Fungal lipase-type" evidence="5">
    <location>
        <begin position="269"/>
        <end position="413"/>
    </location>
</feature>
<dbReference type="GO" id="GO:0016042">
    <property type="term" value="P:lipid catabolic process"/>
    <property type="evidence" value="ECO:0007669"/>
    <property type="project" value="UniProtKB-KW"/>
</dbReference>
<comment type="caution">
    <text evidence="6">The sequence shown here is derived from an EMBL/GenBank/DDBJ whole genome shotgun (WGS) entry which is preliminary data.</text>
</comment>
<evidence type="ECO:0000313" key="6">
    <source>
        <dbReference type="EMBL" id="NHB91024.1"/>
    </source>
</evidence>
<dbReference type="CDD" id="cd00519">
    <property type="entry name" value="Lipase_3"/>
    <property type="match status" value="1"/>
</dbReference>
<name>A0A7X5TGD5_9GAMM</name>